<dbReference type="EMBL" id="FZMO01000157">
    <property type="protein sequence ID" value="SNQ48330.1"/>
    <property type="molecule type" value="Genomic_DNA"/>
</dbReference>
<dbReference type="PANTHER" id="PTHR30011">
    <property type="entry name" value="ALKANESULFONATE MONOOXYGENASE-RELATED"/>
    <property type="match status" value="1"/>
</dbReference>
<sequence>MPENSRLHLAVALADAGWHPAAWRDSDAGGGDLLTADYWGEQIVEAERGLLDFVTMEDSPALQSARPGTPDDRADQVSGRLDTLLVAAYTARLTTRIGLVPAATIHSDPFRLATTVATLDHLTGGRVGWRPLSAAHGVSMPGPRRTPPRFTSPRDPGVAEYLTGAVARRALAPVRRGQRRRRLPHPAGDRRGDRDRGLGPQARGGGGPQVTPARLRRPRRLPGPDRAGGADPPATAGRAGGRGDHLGRTDLHRNPGGPRRPARRLARPRGRGVPAPPRRLAPRPAGHHPRRRPGPAGARAVPRWLRGHDPAGTAGPAPPGRRRGHPLTGRHDRNTDPGRRAVLAGGTGRELNHTKAGF</sequence>
<keyword evidence="3" id="KW-0560">Oxidoreductase</keyword>
<organism evidence="7 8">
    <name type="scientific">Frankia canadensis</name>
    <dbReference type="NCBI Taxonomy" id="1836972"/>
    <lineage>
        <taxon>Bacteria</taxon>
        <taxon>Bacillati</taxon>
        <taxon>Actinomycetota</taxon>
        <taxon>Actinomycetes</taxon>
        <taxon>Frankiales</taxon>
        <taxon>Frankiaceae</taxon>
        <taxon>Frankia</taxon>
    </lineage>
</organism>
<evidence type="ECO:0000256" key="2">
    <source>
        <dbReference type="ARBA" id="ARBA00022643"/>
    </source>
</evidence>
<dbReference type="GO" id="GO:0004497">
    <property type="term" value="F:monooxygenase activity"/>
    <property type="evidence" value="ECO:0007669"/>
    <property type="project" value="UniProtKB-KW"/>
</dbReference>
<evidence type="ECO:0000259" key="6">
    <source>
        <dbReference type="Pfam" id="PF00296"/>
    </source>
</evidence>
<reference evidence="7 8" key="1">
    <citation type="submission" date="2017-06" db="EMBL/GenBank/DDBJ databases">
        <authorList>
            <person name="Kim H.J."/>
            <person name="Triplett B.A."/>
        </authorList>
    </citation>
    <scope>NUCLEOTIDE SEQUENCE [LARGE SCALE GENOMIC DNA]</scope>
    <source>
        <strain evidence="7">FRACA_ARgP5</strain>
    </source>
</reference>
<dbReference type="Proteomes" id="UP000234331">
    <property type="component" value="Unassembled WGS sequence"/>
</dbReference>
<protein>
    <recommendedName>
        <fullName evidence="6">Luciferase-like domain-containing protein</fullName>
    </recommendedName>
</protein>
<feature type="region of interest" description="Disordered" evidence="5">
    <location>
        <begin position="134"/>
        <end position="157"/>
    </location>
</feature>
<evidence type="ECO:0000256" key="5">
    <source>
        <dbReference type="SAM" id="MobiDB-lite"/>
    </source>
</evidence>
<keyword evidence="8" id="KW-1185">Reference proteome</keyword>
<dbReference type="InterPro" id="IPR011251">
    <property type="entry name" value="Luciferase-like_dom"/>
</dbReference>
<evidence type="ECO:0000256" key="1">
    <source>
        <dbReference type="ARBA" id="ARBA00022630"/>
    </source>
</evidence>
<gene>
    <name evidence="7" type="ORF">FRACA_240004</name>
</gene>
<evidence type="ECO:0000256" key="3">
    <source>
        <dbReference type="ARBA" id="ARBA00023002"/>
    </source>
</evidence>
<name>A0A2I2KRP5_9ACTN</name>
<feature type="compositionally biased region" description="Basic residues" evidence="5">
    <location>
        <begin position="260"/>
        <end position="270"/>
    </location>
</feature>
<evidence type="ECO:0000256" key="4">
    <source>
        <dbReference type="ARBA" id="ARBA00023033"/>
    </source>
</evidence>
<feature type="compositionally biased region" description="Basic and acidic residues" evidence="5">
    <location>
        <begin position="241"/>
        <end position="253"/>
    </location>
</feature>
<dbReference type="InterPro" id="IPR036661">
    <property type="entry name" value="Luciferase-like_sf"/>
</dbReference>
<feature type="compositionally biased region" description="Low complexity" evidence="5">
    <location>
        <begin position="294"/>
        <end position="303"/>
    </location>
</feature>
<feature type="compositionally biased region" description="Basic and acidic residues" evidence="5">
    <location>
        <begin position="329"/>
        <end position="339"/>
    </location>
</feature>
<dbReference type="PANTHER" id="PTHR30011:SF16">
    <property type="entry name" value="C2H2 FINGER DOMAIN TRANSCRIPTION FACTOR (EUROFUNG)-RELATED"/>
    <property type="match status" value="1"/>
</dbReference>
<keyword evidence="4" id="KW-0503">Monooxygenase</keyword>
<feature type="domain" description="Luciferase-like" evidence="6">
    <location>
        <begin position="35"/>
        <end position="128"/>
    </location>
</feature>
<keyword evidence="2" id="KW-0288">FMN</keyword>
<dbReference type="InterPro" id="IPR051260">
    <property type="entry name" value="Diverse_substr_monoxygenases"/>
</dbReference>
<dbReference type="AlphaFoldDB" id="A0A2I2KRP5"/>
<dbReference type="Pfam" id="PF00296">
    <property type="entry name" value="Bac_luciferase"/>
    <property type="match status" value="1"/>
</dbReference>
<dbReference type="GO" id="GO:0016705">
    <property type="term" value="F:oxidoreductase activity, acting on paired donors, with incorporation or reduction of molecular oxygen"/>
    <property type="evidence" value="ECO:0007669"/>
    <property type="project" value="InterPro"/>
</dbReference>
<evidence type="ECO:0000313" key="8">
    <source>
        <dbReference type="Proteomes" id="UP000234331"/>
    </source>
</evidence>
<feature type="compositionally biased region" description="Low complexity" evidence="5">
    <location>
        <begin position="224"/>
        <end position="237"/>
    </location>
</feature>
<feature type="region of interest" description="Disordered" evidence="5">
    <location>
        <begin position="169"/>
        <end position="358"/>
    </location>
</feature>
<feature type="compositionally biased region" description="Basic and acidic residues" evidence="5">
    <location>
        <begin position="187"/>
        <end position="197"/>
    </location>
</feature>
<accession>A0A2I2KRP5</accession>
<evidence type="ECO:0000313" key="7">
    <source>
        <dbReference type="EMBL" id="SNQ48330.1"/>
    </source>
</evidence>
<dbReference type="SUPFAM" id="SSF51679">
    <property type="entry name" value="Bacterial luciferase-like"/>
    <property type="match status" value="1"/>
</dbReference>
<proteinExistence type="predicted"/>
<dbReference type="Gene3D" id="3.20.20.30">
    <property type="entry name" value="Luciferase-like domain"/>
    <property type="match status" value="1"/>
</dbReference>
<keyword evidence="1" id="KW-0285">Flavoprotein</keyword>